<evidence type="ECO:0000313" key="2">
    <source>
        <dbReference type="Proteomes" id="UP001241537"/>
    </source>
</evidence>
<dbReference type="SUPFAM" id="SSF81901">
    <property type="entry name" value="HCP-like"/>
    <property type="match status" value="1"/>
</dbReference>
<dbReference type="InterPro" id="IPR011990">
    <property type="entry name" value="TPR-like_helical_dom_sf"/>
</dbReference>
<keyword evidence="2" id="KW-1185">Reference proteome</keyword>
<evidence type="ECO:0000313" key="1">
    <source>
        <dbReference type="EMBL" id="MDQ0153055.1"/>
    </source>
</evidence>
<organism evidence="1 2">
    <name type="scientific">Moryella indoligenes</name>
    <dbReference type="NCBI Taxonomy" id="371674"/>
    <lineage>
        <taxon>Bacteria</taxon>
        <taxon>Bacillati</taxon>
        <taxon>Bacillota</taxon>
        <taxon>Clostridia</taxon>
        <taxon>Lachnospirales</taxon>
        <taxon>Lachnospiraceae</taxon>
        <taxon>Moryella</taxon>
    </lineage>
</organism>
<accession>A0AAE4ALD7</accession>
<dbReference type="Proteomes" id="UP001241537">
    <property type="component" value="Unassembled WGS sequence"/>
</dbReference>
<gene>
    <name evidence="1" type="ORF">J2S20_001762</name>
</gene>
<name>A0AAE4ALD7_9FIRM</name>
<protein>
    <submittedName>
        <fullName evidence="1">TPR repeat protein</fullName>
    </submittedName>
</protein>
<sequence length="71" mass="7752">MSKKRLFQLIDAAALGSIEAAAELGEGYLKGSFDGKKNYEKAFKWSCYAAKRGSERAAEVITELKQLGYGS</sequence>
<reference evidence="1" key="1">
    <citation type="submission" date="2023-07" db="EMBL/GenBank/DDBJ databases">
        <title>Genomic Encyclopedia of Type Strains, Phase IV (KMG-IV): sequencing the most valuable type-strain genomes for metagenomic binning, comparative biology and taxonomic classification.</title>
        <authorList>
            <person name="Goeker M."/>
        </authorList>
    </citation>
    <scope>NUCLEOTIDE SEQUENCE</scope>
    <source>
        <strain evidence="1">DSM 19659</strain>
    </source>
</reference>
<dbReference type="Gene3D" id="1.25.40.10">
    <property type="entry name" value="Tetratricopeptide repeat domain"/>
    <property type="match status" value="1"/>
</dbReference>
<dbReference type="RefSeq" id="WP_106612804.1">
    <property type="nucleotide sequence ID" value="NZ_JAUSTO010000011.1"/>
</dbReference>
<comment type="caution">
    <text evidence="1">The sequence shown here is derived from an EMBL/GenBank/DDBJ whole genome shotgun (WGS) entry which is preliminary data.</text>
</comment>
<proteinExistence type="predicted"/>
<dbReference type="AlphaFoldDB" id="A0AAE4ALD7"/>
<dbReference type="EMBL" id="JAUSTO010000011">
    <property type="protein sequence ID" value="MDQ0153055.1"/>
    <property type="molecule type" value="Genomic_DNA"/>
</dbReference>